<feature type="compositionally biased region" description="Polar residues" evidence="11">
    <location>
        <begin position="1398"/>
        <end position="1412"/>
    </location>
</feature>
<feature type="compositionally biased region" description="Basic and acidic residues" evidence="11">
    <location>
        <begin position="1372"/>
        <end position="1397"/>
    </location>
</feature>
<organism evidence="12 13">
    <name type="scientific">Clydaea vesicula</name>
    <dbReference type="NCBI Taxonomy" id="447962"/>
    <lineage>
        <taxon>Eukaryota</taxon>
        <taxon>Fungi</taxon>
        <taxon>Fungi incertae sedis</taxon>
        <taxon>Chytridiomycota</taxon>
        <taxon>Chytridiomycota incertae sedis</taxon>
        <taxon>Chytridiomycetes</taxon>
        <taxon>Lobulomycetales</taxon>
        <taxon>Lobulomycetaceae</taxon>
        <taxon>Clydaea</taxon>
    </lineage>
</organism>
<dbReference type="PRINTS" id="PR00094">
    <property type="entry name" value="ADENYLTKNASE"/>
</dbReference>
<dbReference type="InterPro" id="IPR000850">
    <property type="entry name" value="Adenylat/UMP-CMP_kin"/>
</dbReference>
<evidence type="ECO:0000256" key="1">
    <source>
        <dbReference type="ARBA" id="ARBA00004496"/>
    </source>
</evidence>
<dbReference type="EMBL" id="JADGJW010000242">
    <property type="protein sequence ID" value="KAJ3221237.1"/>
    <property type="molecule type" value="Genomic_DNA"/>
</dbReference>
<comment type="caution">
    <text evidence="12">The sequence shown here is derived from an EMBL/GenBank/DDBJ whole genome shotgun (WGS) entry which is preliminary data.</text>
</comment>
<feature type="compositionally biased region" description="Polar residues" evidence="11">
    <location>
        <begin position="1340"/>
        <end position="1350"/>
    </location>
</feature>
<dbReference type="InterPro" id="IPR006266">
    <property type="entry name" value="UMP_CMP_kinase"/>
</dbReference>
<evidence type="ECO:0000256" key="7">
    <source>
        <dbReference type="ARBA" id="ARBA00022840"/>
    </source>
</evidence>
<feature type="compositionally biased region" description="Polar residues" evidence="11">
    <location>
        <begin position="1307"/>
        <end position="1317"/>
    </location>
</feature>
<dbReference type="PROSITE" id="PS00113">
    <property type="entry name" value="ADENYLATE_KINASE"/>
    <property type="match status" value="6"/>
</dbReference>
<dbReference type="GO" id="GO:0006207">
    <property type="term" value="P:'de novo' pyrimidine nucleobase biosynthetic process"/>
    <property type="evidence" value="ECO:0007669"/>
    <property type="project" value="InterPro"/>
</dbReference>
<dbReference type="InterPro" id="IPR033690">
    <property type="entry name" value="Adenylat_kinase_CS"/>
</dbReference>
<keyword evidence="6" id="KW-0418">Kinase</keyword>
<keyword evidence="7" id="KW-0067">ATP-binding</keyword>
<gene>
    <name evidence="12" type="ORF">HK099_003668</name>
</gene>
<keyword evidence="9" id="KW-0539">Nucleus</keyword>
<feature type="compositionally biased region" description="Polar residues" evidence="11">
    <location>
        <begin position="1449"/>
        <end position="1462"/>
    </location>
</feature>
<keyword evidence="3" id="KW-0963">Cytoplasm</keyword>
<dbReference type="GO" id="GO:0005524">
    <property type="term" value="F:ATP binding"/>
    <property type="evidence" value="ECO:0007669"/>
    <property type="project" value="UniProtKB-KW"/>
</dbReference>
<evidence type="ECO:0000256" key="8">
    <source>
        <dbReference type="ARBA" id="ARBA00022975"/>
    </source>
</evidence>
<evidence type="ECO:0000313" key="13">
    <source>
        <dbReference type="Proteomes" id="UP001211065"/>
    </source>
</evidence>
<reference evidence="12" key="1">
    <citation type="submission" date="2020-05" db="EMBL/GenBank/DDBJ databases">
        <title>Phylogenomic resolution of chytrid fungi.</title>
        <authorList>
            <person name="Stajich J.E."/>
            <person name="Amses K."/>
            <person name="Simmons R."/>
            <person name="Seto K."/>
            <person name="Myers J."/>
            <person name="Bonds A."/>
            <person name="Quandt C.A."/>
            <person name="Barry K."/>
            <person name="Liu P."/>
            <person name="Grigoriev I."/>
            <person name="Longcore J.E."/>
            <person name="James T.Y."/>
        </authorList>
    </citation>
    <scope>NUCLEOTIDE SEQUENCE</scope>
    <source>
        <strain evidence="12">JEL0476</strain>
    </source>
</reference>
<protein>
    <recommendedName>
        <fullName evidence="2">adenylate kinase</fullName>
        <ecNumber evidence="2">2.7.4.3</ecNumber>
    </recommendedName>
</protein>
<dbReference type="GO" id="GO:0006221">
    <property type="term" value="P:pyrimidine nucleotide biosynthetic process"/>
    <property type="evidence" value="ECO:0007669"/>
    <property type="project" value="UniProtKB-KW"/>
</dbReference>
<keyword evidence="5" id="KW-0547">Nucleotide-binding</keyword>
<dbReference type="EC" id="2.7.4.3" evidence="2"/>
<comment type="subcellular location">
    <subcellularLocation>
        <location evidence="1">Cytoplasm</location>
    </subcellularLocation>
</comment>
<evidence type="ECO:0000256" key="10">
    <source>
        <dbReference type="ARBA" id="ARBA00048116"/>
    </source>
</evidence>
<name>A0AAD5U5Z2_9FUNG</name>
<proteinExistence type="inferred from homology"/>
<evidence type="ECO:0000313" key="12">
    <source>
        <dbReference type="EMBL" id="KAJ3221237.1"/>
    </source>
</evidence>
<evidence type="ECO:0000256" key="3">
    <source>
        <dbReference type="ARBA" id="ARBA00022490"/>
    </source>
</evidence>
<sequence>MESVVTGLSFNRPDSPLTFIENCVSQIRHERKVNNQTKNLQWDMFVPLNFRDTFVSKEEYKNQVKFRGRIGEFSRSNKVALLDNRTQQKNLAGGFPKRNHGGTARVLAGLRPFGQRPFTRQNVLPPILQQAQQLSPQSKNEIFVGGAFENVVFVLGGPGSGKGTQCERLAKEFDYNHISCGDLLRAEVATDSDRAKFLQNLMKEGKIVPLDITLQLLKEAMMMAPKKAKGFLIDGFPRQLDQAKAFEATVAKCKFVLYFECPPEVLVERLLKRGETSGRADDNLETIKKRFDTFKNTSFPVIEEYSKIGKTVKISSISSPNEVYATAREYFVDPKSRGLAWSNIIFVLGGPGCGKGTQCTRLAKEFEYNHISCGDLLRAEVETGSERAIMLQSLMKDGLIVPIDVTLELLREAMLKCSPEKKGFLIDGFPRQVDQARAFEATISPCKFVLYFECPEDVLLDRLLKRGETSGRADDNIETIKKRFHTFNTTSFPVVEEYSRVGKTVKILSTTTPDDVYMKSREYFIDPYSRGKAWKNIIFVLGGPGSGKGTQCERLANEFNYTHISCGDLLRAEVATGSVRAEMLQALMKEGQIVPIDVTLELLREAMHKTPKSSKGFLIDGFPRQIDQAHAFESTIAPCKFVLYFECPEVVLQERLLKRGETSGRSDDNIDTIKKRFSTFINSSYPVIERYGEFGKTVKISSIPSADEVYNAAREYFIDPRSRGLAWKNIVFVLGGPGSGKGTQCEKLSKEFEYRHISCGDLLRAEVETGSERAQLLQNLMKEGKIVPIEVTLELLREAMLRTPKTFKGFLIDGFPRQVDQAHAFEATIAPCKFVLYFDCPESTLQERLLKRGETSGRADDNLETIKKRFSTFFYTSYPVISEYSAIGKCVKISSIPSQIEVYEKAREYFIDPVSRGESWKKIVFVLGGPGCGKGTQCEKLAKEFDYQHISCGDLLRAEVATGSERAQALQNLMKDGKIVPIEITLELLREAMLKCPKSKKGFLIDGFPRQVDQAHAFEATIAPCKFVLYFECPKEVLQERLLKRAETSGRADDNLETIKKRFDTFINTSYPVIEEYEEIGKCVKISSTPSPQEVYCTAKEYFLEPETRGVAWKNIIFVLGGPGCGKGTQCEKLAEEFEYKHISCGDLLRAEVTTGSERAQLLQSLMKDGKIVPINVTLELLREEMLRTTSNFKGFLIDGFPRQIDQAFAFEAVVASCRFVLYFECPESVLESRLLKRGETSGRADDNLETIKKRFSTFINTSYEVIQEYERIGKLVKISSIPSPAEVYQACKEHFTSIKWGMEQLQTKKTSASSRPESQHESSRIRTITGESLQEKSRPSSQSGTVTKDSFSRPRTSKVKDGEVNYTLNETNDRPKTAHSEINDFHNQELVRDDSSARINLTSATSRSQMKTPEKDLLKSTNAQDREEVCNEAAVELTMGEREDIRKITSQGRDTPTPTSRPKTRESVGIKKSDSRPKTREALNNIDNPRLVSGEAHNLES</sequence>
<keyword evidence="13" id="KW-1185">Reference proteome</keyword>
<evidence type="ECO:0000256" key="2">
    <source>
        <dbReference type="ARBA" id="ARBA00012955"/>
    </source>
</evidence>
<evidence type="ECO:0000256" key="11">
    <source>
        <dbReference type="SAM" id="MobiDB-lite"/>
    </source>
</evidence>
<comment type="catalytic activity">
    <reaction evidence="10">
        <text>UMP + ATP = UDP + ADP</text>
        <dbReference type="Rhea" id="RHEA:24400"/>
        <dbReference type="ChEBI" id="CHEBI:30616"/>
        <dbReference type="ChEBI" id="CHEBI:57865"/>
        <dbReference type="ChEBI" id="CHEBI:58223"/>
        <dbReference type="ChEBI" id="CHEBI:456216"/>
        <dbReference type="EC" id="2.7.4.14"/>
    </reaction>
</comment>
<feature type="region of interest" description="Disordered" evidence="11">
    <location>
        <begin position="1307"/>
        <end position="1502"/>
    </location>
</feature>
<dbReference type="SUPFAM" id="SSF52540">
    <property type="entry name" value="P-loop containing nucleoside triphosphate hydrolases"/>
    <property type="match status" value="6"/>
</dbReference>
<dbReference type="NCBIfam" id="TIGR01359">
    <property type="entry name" value="UMP_CMP_kin_fam"/>
    <property type="match status" value="1"/>
</dbReference>
<dbReference type="GO" id="GO:0004017">
    <property type="term" value="F:AMP kinase activity"/>
    <property type="evidence" value="ECO:0007669"/>
    <property type="project" value="UniProtKB-EC"/>
</dbReference>
<evidence type="ECO:0000256" key="5">
    <source>
        <dbReference type="ARBA" id="ARBA00022741"/>
    </source>
</evidence>
<feature type="compositionally biased region" description="Basic and acidic residues" evidence="11">
    <location>
        <begin position="1413"/>
        <end position="1430"/>
    </location>
</feature>
<accession>A0AAD5U5Z2</accession>
<dbReference type="FunFam" id="3.40.50.300:FF:000315">
    <property type="entry name" value="Adenylate kinase 1"/>
    <property type="match status" value="4"/>
</dbReference>
<keyword evidence="4" id="KW-0808">Transferase</keyword>
<evidence type="ECO:0000256" key="4">
    <source>
        <dbReference type="ARBA" id="ARBA00022679"/>
    </source>
</evidence>
<dbReference type="GO" id="GO:0005737">
    <property type="term" value="C:cytoplasm"/>
    <property type="evidence" value="ECO:0007669"/>
    <property type="project" value="UniProtKB-SubCell"/>
</dbReference>
<feature type="compositionally biased region" description="Basic and acidic residues" evidence="11">
    <location>
        <begin position="1464"/>
        <end position="1482"/>
    </location>
</feature>
<dbReference type="CDD" id="cd01428">
    <property type="entry name" value="ADK"/>
    <property type="match status" value="6"/>
</dbReference>
<dbReference type="Gene3D" id="3.40.50.300">
    <property type="entry name" value="P-loop containing nucleotide triphosphate hydrolases"/>
    <property type="match status" value="6"/>
</dbReference>
<dbReference type="PANTHER" id="PTHR23359">
    <property type="entry name" value="NUCLEOTIDE KINASE"/>
    <property type="match status" value="1"/>
</dbReference>
<evidence type="ECO:0000256" key="9">
    <source>
        <dbReference type="ARBA" id="ARBA00023242"/>
    </source>
</evidence>
<dbReference type="InterPro" id="IPR027417">
    <property type="entry name" value="P-loop_NTPase"/>
</dbReference>
<dbReference type="Pfam" id="PF00406">
    <property type="entry name" value="ADK"/>
    <property type="match status" value="6"/>
</dbReference>
<keyword evidence="8" id="KW-0665">Pyrimidine biosynthesis</keyword>
<evidence type="ECO:0000256" key="6">
    <source>
        <dbReference type="ARBA" id="ARBA00022777"/>
    </source>
</evidence>
<dbReference type="Proteomes" id="UP001211065">
    <property type="component" value="Unassembled WGS sequence"/>
</dbReference>
<dbReference type="HAMAP" id="MF_00235">
    <property type="entry name" value="Adenylate_kinase_Adk"/>
    <property type="match status" value="6"/>
</dbReference>